<dbReference type="SUPFAM" id="SSF51735">
    <property type="entry name" value="NAD(P)-binding Rossmann-fold domains"/>
    <property type="match status" value="1"/>
</dbReference>
<evidence type="ECO:0000313" key="4">
    <source>
        <dbReference type="Proteomes" id="UP000829999"/>
    </source>
</evidence>
<organism evidence="4 5">
    <name type="scientific">Spodoptera frugiperda</name>
    <name type="common">Fall armyworm</name>
    <dbReference type="NCBI Taxonomy" id="7108"/>
    <lineage>
        <taxon>Eukaryota</taxon>
        <taxon>Metazoa</taxon>
        <taxon>Ecdysozoa</taxon>
        <taxon>Arthropoda</taxon>
        <taxon>Hexapoda</taxon>
        <taxon>Insecta</taxon>
        <taxon>Pterygota</taxon>
        <taxon>Neoptera</taxon>
        <taxon>Endopterygota</taxon>
        <taxon>Lepidoptera</taxon>
        <taxon>Glossata</taxon>
        <taxon>Ditrysia</taxon>
        <taxon>Noctuoidea</taxon>
        <taxon>Noctuidae</taxon>
        <taxon>Amphipyrinae</taxon>
        <taxon>Spodoptera</taxon>
    </lineage>
</organism>
<evidence type="ECO:0000313" key="5">
    <source>
        <dbReference type="RefSeq" id="XP_035459328.2"/>
    </source>
</evidence>
<dbReference type="PRINTS" id="PR00080">
    <property type="entry name" value="SDRFAMILY"/>
</dbReference>
<evidence type="ECO:0000256" key="3">
    <source>
        <dbReference type="SAM" id="Phobius"/>
    </source>
</evidence>
<comment type="similarity">
    <text evidence="2">Belongs to the short-chain dehydrogenases/reductases (SDR) family.</text>
</comment>
<keyword evidence="4" id="KW-1185">Reference proteome</keyword>
<dbReference type="OrthoDB" id="191139at2759"/>
<name>A0A9R0DL92_SPOFR</name>
<reference evidence="5" key="1">
    <citation type="submission" date="2025-08" db="UniProtKB">
        <authorList>
            <consortium name="RefSeq"/>
        </authorList>
    </citation>
    <scope>IDENTIFICATION</scope>
    <source>
        <tissue evidence="5">Whole larval tissue</tissue>
    </source>
</reference>
<evidence type="ECO:0000256" key="2">
    <source>
        <dbReference type="RuleBase" id="RU000363"/>
    </source>
</evidence>
<protein>
    <submittedName>
        <fullName evidence="5">Retinol dehydrogenase 11-like isoform X1</fullName>
    </submittedName>
</protein>
<dbReference type="AlphaFoldDB" id="A0A9R0DL92"/>
<dbReference type="Proteomes" id="UP000829999">
    <property type="component" value="Chromosome 20"/>
</dbReference>
<proteinExistence type="inferred from homology"/>
<dbReference type="Pfam" id="PF00106">
    <property type="entry name" value="adh_short"/>
    <property type="match status" value="1"/>
</dbReference>
<dbReference type="InterPro" id="IPR036291">
    <property type="entry name" value="NAD(P)-bd_dom_sf"/>
</dbReference>
<keyword evidence="3" id="KW-1133">Transmembrane helix</keyword>
<dbReference type="PANTHER" id="PTHR43157:SF31">
    <property type="entry name" value="PHOSPHATIDYLINOSITOL-GLYCAN BIOSYNTHESIS CLASS F PROTEIN"/>
    <property type="match status" value="1"/>
</dbReference>
<gene>
    <name evidence="5" type="primary">LOC118282377</name>
</gene>
<accession>A0A9R0DL92</accession>
<sequence length="357" mass="39762">MNLDRFILRQRSSTCRRTFGVGVESVAMFFIVFIIPTFIITALTLALYQKTTNAICLSRRRLDGKTVIVTGGTAGMGLHIATDLAHRGARVIVACPFEDEGTNARKQIVEETGNENVVYKYLDLGSLQSVRQFAADILKTEDRLDILLNNAGVGMPGDFLTSDGLNFVMQVNYYGTFLLTLLLIPLLKKTGKPGEASRIINTASILHRIAKIEMENLNRTNYWNKVRIYCNSKLCIALFTHELSERLNGSNVVVNSVDPGFVGTRIFDALNIVIGFILTSISTLFFKTPWEGAQTALYAALDEKSGEVSGTYFMNCRRYRASKQAHCSKTAKVLWEESVKLVKLTEDELGQCFKSLP</sequence>
<keyword evidence="1" id="KW-0560">Oxidoreductase</keyword>
<feature type="transmembrane region" description="Helical" evidence="3">
    <location>
        <begin position="21"/>
        <end position="48"/>
    </location>
</feature>
<dbReference type="PANTHER" id="PTHR43157">
    <property type="entry name" value="PHOSPHATIDYLINOSITOL-GLYCAN BIOSYNTHESIS CLASS F PROTEIN-RELATED"/>
    <property type="match status" value="1"/>
</dbReference>
<evidence type="ECO:0000256" key="1">
    <source>
        <dbReference type="ARBA" id="ARBA00023002"/>
    </source>
</evidence>
<dbReference type="GO" id="GO:0016491">
    <property type="term" value="F:oxidoreductase activity"/>
    <property type="evidence" value="ECO:0007669"/>
    <property type="project" value="UniProtKB-KW"/>
</dbReference>
<keyword evidence="3" id="KW-0472">Membrane</keyword>
<dbReference type="RefSeq" id="XP_035459328.2">
    <property type="nucleotide sequence ID" value="XM_035603435.2"/>
</dbReference>
<dbReference type="Gene3D" id="3.40.50.720">
    <property type="entry name" value="NAD(P)-binding Rossmann-like Domain"/>
    <property type="match status" value="1"/>
</dbReference>
<dbReference type="PRINTS" id="PR00081">
    <property type="entry name" value="GDHRDH"/>
</dbReference>
<keyword evidence="3" id="KW-0812">Transmembrane</keyword>
<dbReference type="InterPro" id="IPR002347">
    <property type="entry name" value="SDR_fam"/>
</dbReference>
<dbReference type="GeneID" id="118282377"/>